<dbReference type="PANTHER" id="PTHR23235">
    <property type="entry name" value="KRUEPPEL-LIKE TRANSCRIPTION FACTOR"/>
    <property type="match status" value="1"/>
</dbReference>
<evidence type="ECO:0000256" key="1">
    <source>
        <dbReference type="ARBA" id="ARBA00004123"/>
    </source>
</evidence>
<dbReference type="InterPro" id="IPR017956">
    <property type="entry name" value="AT_hook_DNA-bd_motif"/>
</dbReference>
<evidence type="ECO:0000256" key="4">
    <source>
        <dbReference type="ARBA" id="ARBA00022771"/>
    </source>
</evidence>
<keyword evidence="5" id="KW-0862">Zinc</keyword>
<dbReference type="FunFam" id="3.30.160.60:FF:000557">
    <property type="entry name" value="zinc finger and SCAN domain-containing protein 29"/>
    <property type="match status" value="1"/>
</dbReference>
<name>A0AAV2RCW7_MEGNR</name>
<feature type="compositionally biased region" description="Basic residues" evidence="11">
    <location>
        <begin position="253"/>
        <end position="281"/>
    </location>
</feature>
<feature type="domain" description="C2H2-type" evidence="12">
    <location>
        <begin position="131"/>
        <end position="158"/>
    </location>
</feature>
<feature type="region of interest" description="Disordered" evidence="11">
    <location>
        <begin position="231"/>
        <end position="296"/>
    </location>
</feature>
<dbReference type="InterPro" id="IPR036236">
    <property type="entry name" value="Znf_C2H2_sf"/>
</dbReference>
<dbReference type="GO" id="GO:0000978">
    <property type="term" value="F:RNA polymerase II cis-regulatory region sequence-specific DNA binding"/>
    <property type="evidence" value="ECO:0007669"/>
    <property type="project" value="TreeGrafter"/>
</dbReference>
<keyword evidence="2" id="KW-0479">Metal-binding</keyword>
<feature type="region of interest" description="Disordered" evidence="11">
    <location>
        <begin position="439"/>
        <end position="460"/>
    </location>
</feature>
<organism evidence="13 14">
    <name type="scientific">Meganyctiphanes norvegica</name>
    <name type="common">Northern krill</name>
    <name type="synonym">Thysanopoda norvegica</name>
    <dbReference type="NCBI Taxonomy" id="48144"/>
    <lineage>
        <taxon>Eukaryota</taxon>
        <taxon>Metazoa</taxon>
        <taxon>Ecdysozoa</taxon>
        <taxon>Arthropoda</taxon>
        <taxon>Crustacea</taxon>
        <taxon>Multicrustacea</taxon>
        <taxon>Malacostraca</taxon>
        <taxon>Eumalacostraca</taxon>
        <taxon>Eucarida</taxon>
        <taxon>Euphausiacea</taxon>
        <taxon>Euphausiidae</taxon>
        <taxon>Meganyctiphanes</taxon>
    </lineage>
</organism>
<dbReference type="PROSITE" id="PS50157">
    <property type="entry name" value="ZINC_FINGER_C2H2_2"/>
    <property type="match status" value="5"/>
</dbReference>
<dbReference type="Proteomes" id="UP001497623">
    <property type="component" value="Unassembled WGS sequence"/>
</dbReference>
<evidence type="ECO:0000256" key="11">
    <source>
        <dbReference type="SAM" id="MobiDB-lite"/>
    </source>
</evidence>
<dbReference type="InterPro" id="IPR013087">
    <property type="entry name" value="Znf_C2H2_type"/>
</dbReference>
<dbReference type="PANTHER" id="PTHR23235:SF120">
    <property type="entry name" value="KRUPPEL-LIKE FACTOR 15"/>
    <property type="match status" value="1"/>
</dbReference>
<evidence type="ECO:0000256" key="7">
    <source>
        <dbReference type="ARBA" id="ARBA00023125"/>
    </source>
</evidence>
<evidence type="ECO:0000256" key="8">
    <source>
        <dbReference type="ARBA" id="ARBA00023163"/>
    </source>
</evidence>
<comment type="subcellular location">
    <subcellularLocation>
        <location evidence="1">Nucleus</location>
    </subcellularLocation>
</comment>
<feature type="domain" description="C2H2-type" evidence="12">
    <location>
        <begin position="187"/>
        <end position="214"/>
    </location>
</feature>
<dbReference type="GO" id="GO:0008270">
    <property type="term" value="F:zinc ion binding"/>
    <property type="evidence" value="ECO:0007669"/>
    <property type="project" value="UniProtKB-KW"/>
</dbReference>
<dbReference type="FunFam" id="3.30.160.60:FF:000446">
    <property type="entry name" value="Zinc finger protein"/>
    <property type="match status" value="1"/>
</dbReference>
<dbReference type="EMBL" id="CAXKWB010021111">
    <property type="protein sequence ID" value="CAL4122994.1"/>
    <property type="molecule type" value="Genomic_DNA"/>
</dbReference>
<keyword evidence="14" id="KW-1185">Reference proteome</keyword>
<evidence type="ECO:0000256" key="3">
    <source>
        <dbReference type="ARBA" id="ARBA00022737"/>
    </source>
</evidence>
<dbReference type="PROSITE" id="PS00028">
    <property type="entry name" value="ZINC_FINGER_C2H2_1"/>
    <property type="match status" value="4"/>
</dbReference>
<dbReference type="GO" id="GO:0000981">
    <property type="term" value="F:DNA-binding transcription factor activity, RNA polymerase II-specific"/>
    <property type="evidence" value="ECO:0007669"/>
    <property type="project" value="TreeGrafter"/>
</dbReference>
<dbReference type="FunFam" id="3.30.160.60:FF:000087">
    <property type="entry name" value="Zinc finger protein 354B"/>
    <property type="match status" value="1"/>
</dbReference>
<accession>A0AAV2RCW7</accession>
<dbReference type="AlphaFoldDB" id="A0AAV2RCW7"/>
<keyword evidence="8" id="KW-0804">Transcription</keyword>
<dbReference type="Gene3D" id="3.30.160.60">
    <property type="entry name" value="Classic Zinc Finger"/>
    <property type="match status" value="5"/>
</dbReference>
<dbReference type="FunFam" id="3.30.160.60:FF:001004">
    <property type="entry name" value="Zinc finger protein 426"/>
    <property type="match status" value="1"/>
</dbReference>
<evidence type="ECO:0000256" key="10">
    <source>
        <dbReference type="PROSITE-ProRule" id="PRU00042"/>
    </source>
</evidence>
<evidence type="ECO:0000256" key="9">
    <source>
        <dbReference type="ARBA" id="ARBA00023242"/>
    </source>
</evidence>
<dbReference type="PRINTS" id="PR00929">
    <property type="entry name" value="ATHOOK"/>
</dbReference>
<dbReference type="Pfam" id="PF00096">
    <property type="entry name" value="zf-C2H2"/>
    <property type="match status" value="5"/>
</dbReference>
<protein>
    <recommendedName>
        <fullName evidence="12">C2H2-type domain-containing protein</fullName>
    </recommendedName>
</protein>
<evidence type="ECO:0000256" key="5">
    <source>
        <dbReference type="ARBA" id="ARBA00022833"/>
    </source>
</evidence>
<evidence type="ECO:0000256" key="2">
    <source>
        <dbReference type="ARBA" id="ARBA00022723"/>
    </source>
</evidence>
<evidence type="ECO:0000313" key="13">
    <source>
        <dbReference type="EMBL" id="CAL4122994.1"/>
    </source>
</evidence>
<keyword evidence="6" id="KW-0805">Transcription regulation</keyword>
<feature type="domain" description="C2H2-type" evidence="12">
    <location>
        <begin position="103"/>
        <end position="130"/>
    </location>
</feature>
<proteinExistence type="predicted"/>
<keyword evidence="7" id="KW-0238">DNA-binding</keyword>
<evidence type="ECO:0000256" key="6">
    <source>
        <dbReference type="ARBA" id="ARBA00023015"/>
    </source>
</evidence>
<keyword evidence="3" id="KW-0677">Repeat</keyword>
<feature type="domain" description="C2H2-type" evidence="12">
    <location>
        <begin position="215"/>
        <end position="242"/>
    </location>
</feature>
<dbReference type="SUPFAM" id="SSF57667">
    <property type="entry name" value="beta-beta-alpha zinc fingers"/>
    <property type="match status" value="3"/>
</dbReference>
<keyword evidence="4 10" id="KW-0863">Zinc-finger</keyword>
<keyword evidence="9" id="KW-0539">Nucleus</keyword>
<dbReference type="SMART" id="SM00355">
    <property type="entry name" value="ZnF_C2H2"/>
    <property type="match status" value="5"/>
</dbReference>
<feature type="domain" description="C2H2-type" evidence="12">
    <location>
        <begin position="159"/>
        <end position="186"/>
    </location>
</feature>
<gene>
    <name evidence="13" type="ORF">MNOR_LOCUS23691</name>
</gene>
<dbReference type="FunFam" id="3.30.160.60:FF:002169">
    <property type="entry name" value="Zgc:174573"/>
    <property type="match status" value="1"/>
</dbReference>
<feature type="compositionally biased region" description="Basic residues" evidence="11">
    <location>
        <begin position="232"/>
        <end position="246"/>
    </location>
</feature>
<reference evidence="13 14" key="1">
    <citation type="submission" date="2024-05" db="EMBL/GenBank/DDBJ databases">
        <authorList>
            <person name="Wallberg A."/>
        </authorList>
    </citation>
    <scope>NUCLEOTIDE SEQUENCE [LARGE SCALE GENOMIC DNA]</scope>
</reference>
<dbReference type="GO" id="GO:0005634">
    <property type="term" value="C:nucleus"/>
    <property type="evidence" value="ECO:0007669"/>
    <property type="project" value="UniProtKB-SubCell"/>
</dbReference>
<evidence type="ECO:0000259" key="12">
    <source>
        <dbReference type="PROSITE" id="PS50157"/>
    </source>
</evidence>
<evidence type="ECO:0000313" key="14">
    <source>
        <dbReference type="Proteomes" id="UP001497623"/>
    </source>
</evidence>
<sequence>MEPATVQNATGMIWYGNYNTADGIITTTAPVQVELGSVDIARQINQQVHIQYGQLQAVQNAQPQQIVITTHQPQIQAAPLSPEQPHALKVAKSRSRPTNGERVPCQECGKTFSCNANLRDHMRLHTGERPFICGECGMSFAQRSNWRLHKRVHTGERPYMCGICGKTFSRSSHLPGHMRVHTGERPYQCEQCDHAFASQQALKNHARTHSGEKPFVCEYCDTAFTHSSSLSSHKKRCTGEKRKRGRPLGSGRKSYRKKSTGRPRGRPRKKARFARKGRKRTIVKEEGSEGYENGNESSEFVVKNSISIKAEIHMETGEDPLAVHTINPKKEKIDGMEVEQEPPVVEMQLEQQGNEPILTESIPTVVFSNNSNEAVTVTSAETGVEQQTVQPTDVVHIAAAAAGVDETTNLHQEAAVAMAALHEGSALNLAQHQLPEGTYFNSERTDNNPQAMTWYPKQQQ</sequence>
<comment type="caution">
    <text evidence="13">The sequence shown here is derived from an EMBL/GenBank/DDBJ whole genome shotgun (WGS) entry which is preliminary data.</text>
</comment>